<keyword evidence="5" id="KW-0687">Ribonucleoprotein</keyword>
<dbReference type="InterPro" id="IPR027488">
    <property type="entry name" value="Ribosomal_uS3_arc"/>
</dbReference>
<dbReference type="GO" id="GO:0006412">
    <property type="term" value="P:translation"/>
    <property type="evidence" value="ECO:0007669"/>
    <property type="project" value="InterPro"/>
</dbReference>
<dbReference type="Gene3D" id="3.30.300.20">
    <property type="match status" value="1"/>
</dbReference>
<proteinExistence type="inferred from homology"/>
<evidence type="ECO:0000313" key="9">
    <source>
        <dbReference type="EMBL" id="SUZ64257.1"/>
    </source>
</evidence>
<dbReference type="InterPro" id="IPR009019">
    <property type="entry name" value="KH_sf_prok-type"/>
</dbReference>
<dbReference type="InterPro" id="IPR057258">
    <property type="entry name" value="Ribosomal_uS3"/>
</dbReference>
<evidence type="ECO:0000256" key="5">
    <source>
        <dbReference type="ARBA" id="ARBA00023274"/>
    </source>
</evidence>
<sequence length="271" mass="29270">MVEERVRRMLVHDFVRKEVDRAGFGGLSIQRTPLGTHVRILAERPGIVIGRKGVDINRLTEELERTFGYENLQVEAGDVENWALNPDVMASKVANALERGWNYRRAGNSMLQRIMGAGARGCQITIAGKLTGLRHRTEKFIEGHIKHCGEPALKLMQVGYSQAKLKPGTIGVKVVIMPPDAKLPDEIEVMPAVVEPIPIAKEEEATPEGEETAPADDKQASVAEAPPEEGAQPDADASKEAAKASDGGKKADAAEAPEEVTQPEAKAEDSG</sequence>
<name>A0A381PDD0_9ZZZZ</name>
<dbReference type="PANTHER" id="PTHR11760:SF32">
    <property type="entry name" value="SMALL RIBOSOMAL SUBUNIT PROTEIN US3"/>
    <property type="match status" value="1"/>
</dbReference>
<keyword evidence="3" id="KW-0694">RNA-binding</keyword>
<accession>A0A381PDD0</accession>
<dbReference type="SUPFAM" id="SSF54821">
    <property type="entry name" value="Ribosomal protein S3 C-terminal domain"/>
    <property type="match status" value="1"/>
</dbReference>
<dbReference type="NCBIfam" id="TIGR01008">
    <property type="entry name" value="uS3_euk_arch"/>
    <property type="match status" value="1"/>
</dbReference>
<reference evidence="9" key="1">
    <citation type="submission" date="2018-05" db="EMBL/GenBank/DDBJ databases">
        <authorList>
            <person name="Lanie J.A."/>
            <person name="Ng W.-L."/>
            <person name="Kazmierczak K.M."/>
            <person name="Andrzejewski T.M."/>
            <person name="Davidsen T.M."/>
            <person name="Wayne K.J."/>
            <person name="Tettelin H."/>
            <person name="Glass J.I."/>
            <person name="Rusch D."/>
            <person name="Podicherti R."/>
            <person name="Tsui H.-C.T."/>
            <person name="Winkler M.E."/>
        </authorList>
    </citation>
    <scope>NUCLEOTIDE SEQUENCE</scope>
</reference>
<organism evidence="9">
    <name type="scientific">marine metagenome</name>
    <dbReference type="NCBI Taxonomy" id="408172"/>
    <lineage>
        <taxon>unclassified sequences</taxon>
        <taxon>metagenomes</taxon>
        <taxon>ecological metagenomes</taxon>
    </lineage>
</organism>
<evidence type="ECO:0000256" key="4">
    <source>
        <dbReference type="ARBA" id="ARBA00022980"/>
    </source>
</evidence>
<dbReference type="AlphaFoldDB" id="A0A381PDD0"/>
<dbReference type="GO" id="GO:0019843">
    <property type="term" value="F:rRNA binding"/>
    <property type="evidence" value="ECO:0007669"/>
    <property type="project" value="UniProtKB-KW"/>
</dbReference>
<keyword evidence="2" id="KW-0699">rRNA-binding</keyword>
<dbReference type="HAMAP" id="MF_01309_A">
    <property type="entry name" value="Ribosomal_uS3_A"/>
    <property type="match status" value="1"/>
</dbReference>
<comment type="similarity">
    <text evidence="1">Belongs to the universal ribosomal protein uS3 family.</text>
</comment>
<feature type="region of interest" description="Disordered" evidence="7">
    <location>
        <begin position="201"/>
        <end position="271"/>
    </location>
</feature>
<dbReference type="InterPro" id="IPR004044">
    <property type="entry name" value="KH_dom_type_2"/>
</dbReference>
<dbReference type="EMBL" id="UINC01000929">
    <property type="protein sequence ID" value="SUZ64257.1"/>
    <property type="molecule type" value="Genomic_DNA"/>
</dbReference>
<evidence type="ECO:0000256" key="2">
    <source>
        <dbReference type="ARBA" id="ARBA00022730"/>
    </source>
</evidence>
<evidence type="ECO:0000256" key="1">
    <source>
        <dbReference type="ARBA" id="ARBA00010761"/>
    </source>
</evidence>
<evidence type="ECO:0000256" key="7">
    <source>
        <dbReference type="SAM" id="MobiDB-lite"/>
    </source>
</evidence>
<dbReference type="GO" id="GO:0022627">
    <property type="term" value="C:cytosolic small ribosomal subunit"/>
    <property type="evidence" value="ECO:0007669"/>
    <property type="project" value="TreeGrafter"/>
</dbReference>
<dbReference type="CDD" id="cd02411">
    <property type="entry name" value="KH-II_30S_S3_arch"/>
    <property type="match status" value="1"/>
</dbReference>
<dbReference type="InterPro" id="IPR036419">
    <property type="entry name" value="Ribosomal_S3_C_sf"/>
</dbReference>
<feature type="compositionally biased region" description="Acidic residues" evidence="7">
    <location>
        <begin position="205"/>
        <end position="214"/>
    </location>
</feature>
<feature type="compositionally biased region" description="Basic and acidic residues" evidence="7">
    <location>
        <begin position="236"/>
        <end position="253"/>
    </location>
</feature>
<protein>
    <recommendedName>
        <fullName evidence="6">30S ribosomal protein S3</fullName>
    </recommendedName>
</protein>
<dbReference type="Pfam" id="PF00189">
    <property type="entry name" value="Ribosomal_S3_C"/>
    <property type="match status" value="1"/>
</dbReference>
<dbReference type="NCBIfam" id="NF003219">
    <property type="entry name" value="PRK04191.1"/>
    <property type="match status" value="1"/>
</dbReference>
<dbReference type="Pfam" id="PF07650">
    <property type="entry name" value="KH_2"/>
    <property type="match status" value="1"/>
</dbReference>
<feature type="domain" description="KH type-2" evidence="8">
    <location>
        <begin position="11"/>
        <end position="80"/>
    </location>
</feature>
<keyword evidence="4" id="KW-0689">Ribosomal protein</keyword>
<dbReference type="FunFam" id="3.30.300.20:FF:000001">
    <property type="entry name" value="30S ribosomal protein S3"/>
    <property type="match status" value="1"/>
</dbReference>
<dbReference type="InterPro" id="IPR015946">
    <property type="entry name" value="KH_dom-like_a/b"/>
</dbReference>
<gene>
    <name evidence="9" type="ORF">METZ01_LOCUS17111</name>
</gene>
<dbReference type="Gene3D" id="3.30.1140.32">
    <property type="entry name" value="Ribosomal protein S3, C-terminal domain"/>
    <property type="match status" value="1"/>
</dbReference>
<dbReference type="PROSITE" id="PS50823">
    <property type="entry name" value="KH_TYPE_2"/>
    <property type="match status" value="1"/>
</dbReference>
<evidence type="ECO:0000256" key="3">
    <source>
        <dbReference type="ARBA" id="ARBA00022884"/>
    </source>
</evidence>
<evidence type="ECO:0000259" key="8">
    <source>
        <dbReference type="PROSITE" id="PS50823"/>
    </source>
</evidence>
<dbReference type="PANTHER" id="PTHR11760">
    <property type="entry name" value="30S/40S RIBOSOMAL PROTEIN S3"/>
    <property type="match status" value="1"/>
</dbReference>
<dbReference type="InterPro" id="IPR005703">
    <property type="entry name" value="Ribosomal_uS3_euk/arc"/>
</dbReference>
<dbReference type="GO" id="GO:0003735">
    <property type="term" value="F:structural constituent of ribosome"/>
    <property type="evidence" value="ECO:0007669"/>
    <property type="project" value="InterPro"/>
</dbReference>
<dbReference type="InterPro" id="IPR001351">
    <property type="entry name" value="Ribosomal_uS3_C"/>
</dbReference>
<evidence type="ECO:0000256" key="6">
    <source>
        <dbReference type="ARBA" id="ARBA00035521"/>
    </source>
</evidence>
<dbReference type="SUPFAM" id="SSF54814">
    <property type="entry name" value="Prokaryotic type KH domain (KH-domain type II)"/>
    <property type="match status" value="1"/>
</dbReference>